<organism evidence="1 2">
    <name type="scientific">Ruminiclostridium cellulolyticum (strain ATCC 35319 / DSM 5812 / JCM 6584 / H10)</name>
    <name type="common">Clostridium cellulolyticum</name>
    <dbReference type="NCBI Taxonomy" id="394503"/>
    <lineage>
        <taxon>Bacteria</taxon>
        <taxon>Bacillati</taxon>
        <taxon>Bacillota</taxon>
        <taxon>Clostridia</taxon>
        <taxon>Eubacteriales</taxon>
        <taxon>Oscillospiraceae</taxon>
        <taxon>Ruminiclostridium</taxon>
    </lineage>
</organism>
<protein>
    <submittedName>
        <fullName evidence="1">Uncharacterized protein</fullName>
    </submittedName>
</protein>
<dbReference type="KEGG" id="cce:Ccel_1086"/>
<dbReference type="HOGENOM" id="CLU_3267993_0_0_9"/>
<reference evidence="1 2" key="1">
    <citation type="submission" date="2009-01" db="EMBL/GenBank/DDBJ databases">
        <title>Complete sequence of Clostridium cellulolyticum H10.</title>
        <authorList>
            <consortium name="US DOE Joint Genome Institute"/>
            <person name="Lucas S."/>
            <person name="Copeland A."/>
            <person name="Lapidus A."/>
            <person name="Glavina del Rio T."/>
            <person name="Dalin E."/>
            <person name="Tice H."/>
            <person name="Bruce D."/>
            <person name="Goodwin L."/>
            <person name="Pitluck S."/>
            <person name="Chertkov O."/>
            <person name="Saunders E."/>
            <person name="Brettin T."/>
            <person name="Detter J.C."/>
            <person name="Han C."/>
            <person name="Larimer F."/>
            <person name="Land M."/>
            <person name="Hauser L."/>
            <person name="Kyrpides N."/>
            <person name="Ivanova N."/>
            <person name="Zhou J."/>
            <person name="Richardson P."/>
        </authorList>
    </citation>
    <scope>NUCLEOTIDE SEQUENCE [LARGE SCALE GENOMIC DNA]</scope>
    <source>
        <strain evidence="2">ATCC 35319 / DSM 5812 / JCM 6584 / H10</strain>
    </source>
</reference>
<dbReference type="RefSeq" id="WP_015924601.1">
    <property type="nucleotide sequence ID" value="NC_011898.1"/>
</dbReference>
<name>B8HZU5_RUMCH</name>
<gene>
    <name evidence="1" type="ordered locus">Ccel_1086</name>
</gene>
<dbReference type="EMBL" id="CP001348">
    <property type="protein sequence ID" value="ACL75445.1"/>
    <property type="molecule type" value="Genomic_DNA"/>
</dbReference>
<accession>B8HZU5</accession>
<dbReference type="Proteomes" id="UP000001349">
    <property type="component" value="Chromosome"/>
</dbReference>
<dbReference type="STRING" id="394503.Ccel_1086"/>
<evidence type="ECO:0000313" key="1">
    <source>
        <dbReference type="EMBL" id="ACL75445.1"/>
    </source>
</evidence>
<evidence type="ECO:0000313" key="2">
    <source>
        <dbReference type="Proteomes" id="UP000001349"/>
    </source>
</evidence>
<keyword evidence="2" id="KW-1185">Reference proteome</keyword>
<proteinExistence type="predicted"/>
<sequence length="41" mass="4668">MLTRNSRNSIVEGVAHGIIADYNIVDYLMDNVYNILEVKIT</sequence>
<dbReference type="AlphaFoldDB" id="B8HZU5"/>